<feature type="chain" id="PRO_5025624722" evidence="1">
    <location>
        <begin position="23"/>
        <end position="412"/>
    </location>
</feature>
<keyword evidence="3" id="KW-1185">Reference proteome</keyword>
<sequence>MRRLLGVVIVSAMAGLAMHATAAQILWDGGTDLLFSTAENWVGGVVPATLDEAKTKTGMTDLIIIDSDQTVMKLTGGSRNGGGYQIDAGTLNVLTIYAEGNTARANCLTVIDGGTLNAQGVSKIGMGGDDDTGTSTIQLKSGAFNSADVVTLGHESTGILEISGGTATFNSRLWMGGDGGTDTRNGNGILTLTGDGVLNVQSNDVVVGKRLGEGTITMADSASAVFKNLEIGDVSVVGQEGSGAMNLLGGTLNVMEDFAIDNGSVLIDAGTFVWDGDHVADFSALVAAGDISWTNGQEMLSETYAASWTNDTGVLFADYDNLNVGKTTVWVSSTATTNTPVEIGSISLVLSETNSVVSWQGDSSAMYAIQSCPDLVEGFWSNIETNVPGIDGAMVITNEITEPQAFYRVIVE</sequence>
<protein>
    <submittedName>
        <fullName evidence="2">Uncharacterized protein</fullName>
    </submittedName>
</protein>
<organism evidence="2 3">
    <name type="scientific">Pontiella sulfatireligans</name>
    <dbReference type="NCBI Taxonomy" id="2750658"/>
    <lineage>
        <taxon>Bacteria</taxon>
        <taxon>Pseudomonadati</taxon>
        <taxon>Kiritimatiellota</taxon>
        <taxon>Kiritimatiellia</taxon>
        <taxon>Kiritimatiellales</taxon>
        <taxon>Pontiellaceae</taxon>
        <taxon>Pontiella</taxon>
    </lineage>
</organism>
<evidence type="ECO:0000256" key="1">
    <source>
        <dbReference type="SAM" id="SignalP"/>
    </source>
</evidence>
<dbReference type="Proteomes" id="UP000346198">
    <property type="component" value="Unassembled WGS sequence"/>
</dbReference>
<feature type="signal peptide" evidence="1">
    <location>
        <begin position="1"/>
        <end position="22"/>
    </location>
</feature>
<accession>A0A6C2ULM4</accession>
<dbReference type="EMBL" id="CAAHFH010000002">
    <property type="protein sequence ID" value="VGO20869.1"/>
    <property type="molecule type" value="Genomic_DNA"/>
</dbReference>
<name>A0A6C2ULM4_9BACT</name>
<proteinExistence type="predicted"/>
<dbReference type="AlphaFoldDB" id="A0A6C2ULM4"/>
<dbReference type="RefSeq" id="WP_136062374.1">
    <property type="nucleotide sequence ID" value="NZ_CAAHFH010000002.1"/>
</dbReference>
<reference evidence="2 3" key="1">
    <citation type="submission" date="2019-04" db="EMBL/GenBank/DDBJ databases">
        <authorList>
            <person name="Van Vliet M D."/>
        </authorList>
    </citation>
    <scope>NUCLEOTIDE SEQUENCE [LARGE SCALE GENOMIC DNA]</scope>
    <source>
        <strain evidence="2 3">F21</strain>
    </source>
</reference>
<evidence type="ECO:0000313" key="2">
    <source>
        <dbReference type="EMBL" id="VGO20869.1"/>
    </source>
</evidence>
<keyword evidence="1" id="KW-0732">Signal</keyword>
<evidence type="ECO:0000313" key="3">
    <source>
        <dbReference type="Proteomes" id="UP000346198"/>
    </source>
</evidence>
<gene>
    <name evidence="2" type="ORF">SCARR_02936</name>
</gene>